<dbReference type="GO" id="GO:0016020">
    <property type="term" value="C:membrane"/>
    <property type="evidence" value="ECO:0007669"/>
    <property type="project" value="TreeGrafter"/>
</dbReference>
<evidence type="ECO:0000313" key="19">
    <source>
        <dbReference type="Ensembl" id="ENSAMXP00005009930.1"/>
    </source>
</evidence>
<keyword evidence="8 15" id="KW-0862">Zinc</keyword>
<dbReference type="Ensembl" id="ENSAMXT00005011054.1">
    <property type="protein sequence ID" value="ENSAMXP00005009930.1"/>
    <property type="gene ID" value="ENSAMXG00005005173.1"/>
</dbReference>
<evidence type="ECO:0000313" key="20">
    <source>
        <dbReference type="Proteomes" id="UP000694621"/>
    </source>
</evidence>
<feature type="binding site" evidence="15">
    <location>
        <position position="386"/>
    </location>
    <ligand>
        <name>Zn(2+)</name>
        <dbReference type="ChEBI" id="CHEBI:29105"/>
        <note>catalytic</note>
    </ligand>
</feature>
<dbReference type="InterPro" id="IPR001930">
    <property type="entry name" value="Peptidase_M1"/>
</dbReference>
<evidence type="ECO:0000259" key="17">
    <source>
        <dbReference type="Pfam" id="PF01433"/>
    </source>
</evidence>
<evidence type="ECO:0000256" key="2">
    <source>
        <dbReference type="ARBA" id="ARBA00010136"/>
    </source>
</evidence>
<sequence length="699" mass="78093">MLLLLSRQVSLSLVRQVTPRRLSSPLKAAPLTLKLSVRLCSVSAKATSQHLGVTMPERRPFVRLPTDVYPVNYGLSLKPDLIDFTFEGKLEAAVEVTQGTNQIVMNCADIDIITASFAPEGGEEINATGFNYQNEDEKVTLSFPSSLQKGSGTLKIDFVGELNDKMKGFYRSKYATTSGEIRYAAVTQFEATDARRAFPCWDEPAIKATFDITLIVPKDRVALSNMNVIDRKPYPEDDSLVEVKFATTPIMSTYLVAFVIGEYDFVESQSSDGVTVRVYTPVGKAEQGKFALEVATKTLPFYKDYFSVPYPLPKIDLIAIADFAAGTCSQNYTLLCFRETALLIDPKNSCASSRQWVALVVGHELAHQWFGNLVTMEWWTHLWLNEGFASWIEYLCVDHCFPEYDIWTQFVSADYTRALDLDALDNSHPIEVNVGHPSEVDEIFDAISYSKGASVIRMLHNYIGDEDFRKGMNAYLLKFQHKNASTEDLWDCLEQASGKPIAAVMNSWTKQMGFPIIVVDQEQQGEDRVLKVSQRKFCASGPHNGEDCPSWMVPISICTSEDPSCSKIKVLLDQPESTVTIPNIGPDKWVKINPGTVGFYRIQYSSGMLESLLPGIRDLTLLPVDRLGLQNDLFSLLHKQADMQEEKNRIERVLGAISAPELIQRVLNFALSVCIGNVCPKCNSLNERKTVDNSACNFL</sequence>
<keyword evidence="9" id="KW-0482">Metalloprotease</keyword>
<dbReference type="GO" id="GO:0070006">
    <property type="term" value="F:metalloaminopeptidase activity"/>
    <property type="evidence" value="ECO:0007669"/>
    <property type="project" value="TreeGrafter"/>
</dbReference>
<evidence type="ECO:0000256" key="15">
    <source>
        <dbReference type="PIRSR" id="PIRSR634016-3"/>
    </source>
</evidence>
<dbReference type="Pfam" id="PF01433">
    <property type="entry name" value="Peptidase_M1"/>
    <property type="match status" value="1"/>
</dbReference>
<feature type="binding site" evidence="15">
    <location>
        <position position="367"/>
    </location>
    <ligand>
        <name>Zn(2+)</name>
        <dbReference type="ChEBI" id="CHEBI:29105"/>
        <note>catalytic</note>
    </ligand>
</feature>
<evidence type="ECO:0000256" key="3">
    <source>
        <dbReference type="ARBA" id="ARBA00022438"/>
    </source>
</evidence>
<accession>A0A8B9H9P7</accession>
<keyword evidence="3" id="KW-0031">Aminopeptidase</keyword>
<comment type="catalytic activity">
    <reaction evidence="10">
        <text>Release of an N-terminal amino acid, preferentially alanine, from a wide range of peptides, amides and arylamides.</text>
        <dbReference type="EC" id="3.4.11.14"/>
    </reaction>
</comment>
<proteinExistence type="inferred from homology"/>
<keyword evidence="7" id="KW-0378">Hydrolase</keyword>
<feature type="domain" description="Peptidase M1 membrane alanine aminopeptidase" evidence="17">
    <location>
        <begin position="290"/>
        <end position="508"/>
    </location>
</feature>
<dbReference type="PANTHER" id="PTHR11533">
    <property type="entry name" value="PROTEASE M1 ZINC METALLOPROTEASE"/>
    <property type="match status" value="1"/>
</dbReference>
<keyword evidence="5" id="KW-0645">Protease</keyword>
<evidence type="ECO:0000256" key="5">
    <source>
        <dbReference type="ARBA" id="ARBA00022670"/>
    </source>
</evidence>
<evidence type="ECO:0000256" key="9">
    <source>
        <dbReference type="ARBA" id="ARBA00023049"/>
    </source>
</evidence>
<dbReference type="FunFam" id="1.10.390.10:FF:000001">
    <property type="entry name" value="Aminopeptidase"/>
    <property type="match status" value="1"/>
</dbReference>
<feature type="domain" description="Aminopeptidase N-like N-terminal" evidence="18">
    <location>
        <begin position="70"/>
        <end position="255"/>
    </location>
</feature>
<dbReference type="GO" id="GO:0006508">
    <property type="term" value="P:proteolysis"/>
    <property type="evidence" value="ECO:0007669"/>
    <property type="project" value="UniProtKB-KW"/>
</dbReference>
<dbReference type="Proteomes" id="UP000694621">
    <property type="component" value="Unplaced"/>
</dbReference>
<evidence type="ECO:0000256" key="10">
    <source>
        <dbReference type="ARBA" id="ARBA00052895"/>
    </source>
</evidence>
<name>A0A8B9H9P7_ASTMX</name>
<dbReference type="InterPro" id="IPR014782">
    <property type="entry name" value="Peptidase_M1_dom"/>
</dbReference>
<keyword evidence="6 15" id="KW-0479">Metal-binding</keyword>
<dbReference type="SUPFAM" id="SSF63737">
    <property type="entry name" value="Leukotriene A4 hydrolase N-terminal domain"/>
    <property type="match status" value="1"/>
</dbReference>
<dbReference type="GO" id="GO:0043171">
    <property type="term" value="P:peptide catabolic process"/>
    <property type="evidence" value="ECO:0007669"/>
    <property type="project" value="TreeGrafter"/>
</dbReference>
<dbReference type="Gene3D" id="2.60.40.1910">
    <property type="match status" value="1"/>
</dbReference>
<dbReference type="AlphaFoldDB" id="A0A8B9H9P7"/>
<protein>
    <recommendedName>
        <fullName evidence="12">Puromycin-sensitive aminopeptidase</fullName>
        <ecNumber evidence="11">3.4.11.14</ecNumber>
    </recommendedName>
    <alternativeName>
        <fullName evidence="13">Cytosol alanyl aminopeptidase</fullName>
    </alternativeName>
</protein>
<dbReference type="PANTHER" id="PTHR11533:SF174">
    <property type="entry name" value="PUROMYCIN-SENSITIVE AMINOPEPTIDASE-RELATED"/>
    <property type="match status" value="1"/>
</dbReference>
<dbReference type="Gene3D" id="2.60.40.1730">
    <property type="entry name" value="tricorn interacting facor f3 domain"/>
    <property type="match status" value="1"/>
</dbReference>
<dbReference type="InterPro" id="IPR045357">
    <property type="entry name" value="Aminopeptidase_N-like_N"/>
</dbReference>
<organism evidence="19 20">
    <name type="scientific">Astyanax mexicanus</name>
    <name type="common">Blind cave fish</name>
    <name type="synonym">Astyanax fasciatus mexicanus</name>
    <dbReference type="NCBI Taxonomy" id="7994"/>
    <lineage>
        <taxon>Eukaryota</taxon>
        <taxon>Metazoa</taxon>
        <taxon>Chordata</taxon>
        <taxon>Craniata</taxon>
        <taxon>Vertebrata</taxon>
        <taxon>Euteleostomi</taxon>
        <taxon>Actinopterygii</taxon>
        <taxon>Neopterygii</taxon>
        <taxon>Teleostei</taxon>
        <taxon>Ostariophysi</taxon>
        <taxon>Characiformes</taxon>
        <taxon>Characoidei</taxon>
        <taxon>Acestrorhamphidae</taxon>
        <taxon>Acestrorhamphinae</taxon>
        <taxon>Astyanax</taxon>
    </lineage>
</organism>
<evidence type="ECO:0000256" key="14">
    <source>
        <dbReference type="PIRSR" id="PIRSR634016-1"/>
    </source>
</evidence>
<dbReference type="FunFam" id="2.60.40.1910:FF:000002">
    <property type="entry name" value="Aminopeptidase"/>
    <property type="match status" value="1"/>
</dbReference>
<comment type="cofactor">
    <cofactor evidence="15">
        <name>Zn(2+)</name>
        <dbReference type="ChEBI" id="CHEBI:29105"/>
    </cofactor>
    <text evidence="15">Binds 1 zinc ion per subunit.</text>
</comment>
<dbReference type="GO" id="GO:0016285">
    <property type="term" value="F:alanyl aminopeptidase activity"/>
    <property type="evidence" value="ECO:0007669"/>
    <property type="project" value="UniProtKB-EC"/>
</dbReference>
<dbReference type="InterPro" id="IPR034016">
    <property type="entry name" value="M1_APN-typ"/>
</dbReference>
<dbReference type="FunFam" id="2.60.40.1730:FF:000002">
    <property type="entry name" value="Aminopeptidase"/>
    <property type="match status" value="1"/>
</dbReference>
<evidence type="ECO:0000256" key="11">
    <source>
        <dbReference type="ARBA" id="ARBA00066316"/>
    </source>
</evidence>
<evidence type="ECO:0000256" key="13">
    <source>
        <dbReference type="ARBA" id="ARBA00081993"/>
    </source>
</evidence>
<comment type="similarity">
    <text evidence="2">Belongs to the peptidase M1 family.</text>
</comment>
<dbReference type="GO" id="GO:0005737">
    <property type="term" value="C:cytoplasm"/>
    <property type="evidence" value="ECO:0007669"/>
    <property type="project" value="UniProtKB-SubCell"/>
</dbReference>
<comment type="subcellular location">
    <subcellularLocation>
        <location evidence="1">Cytoplasm</location>
    </subcellularLocation>
</comment>
<evidence type="ECO:0000256" key="12">
    <source>
        <dbReference type="ARBA" id="ARBA00074113"/>
    </source>
</evidence>
<dbReference type="Gene3D" id="1.10.390.10">
    <property type="entry name" value="Neutral Protease Domain 2"/>
    <property type="match status" value="1"/>
</dbReference>
<dbReference type="EC" id="3.4.11.14" evidence="11"/>
<dbReference type="SUPFAM" id="SSF55486">
    <property type="entry name" value="Metalloproteases ('zincins'), catalytic domain"/>
    <property type="match status" value="1"/>
</dbReference>
<evidence type="ECO:0000256" key="4">
    <source>
        <dbReference type="ARBA" id="ARBA00022490"/>
    </source>
</evidence>
<feature type="active site" description="Proton acceptor" evidence="14">
    <location>
        <position position="364"/>
    </location>
</feature>
<evidence type="ECO:0000256" key="7">
    <source>
        <dbReference type="ARBA" id="ARBA00022801"/>
    </source>
</evidence>
<evidence type="ECO:0000256" key="1">
    <source>
        <dbReference type="ARBA" id="ARBA00004496"/>
    </source>
</evidence>
<dbReference type="PRINTS" id="PR00756">
    <property type="entry name" value="ALADIPTASE"/>
</dbReference>
<dbReference type="InterPro" id="IPR042097">
    <property type="entry name" value="Aminopeptidase_N-like_N_sf"/>
</dbReference>
<dbReference type="GO" id="GO:0042277">
    <property type="term" value="F:peptide binding"/>
    <property type="evidence" value="ECO:0007669"/>
    <property type="project" value="TreeGrafter"/>
</dbReference>
<dbReference type="InterPro" id="IPR050344">
    <property type="entry name" value="Peptidase_M1_aminopeptidases"/>
</dbReference>
<dbReference type="InterPro" id="IPR027268">
    <property type="entry name" value="Peptidase_M4/M1_CTD_sf"/>
</dbReference>
<evidence type="ECO:0000259" key="18">
    <source>
        <dbReference type="Pfam" id="PF17900"/>
    </source>
</evidence>
<dbReference type="CDD" id="cd09601">
    <property type="entry name" value="M1_APN-Q_like"/>
    <property type="match status" value="1"/>
</dbReference>
<reference evidence="19" key="1">
    <citation type="submission" date="2025-08" db="UniProtKB">
        <authorList>
            <consortium name="Ensembl"/>
        </authorList>
    </citation>
    <scope>IDENTIFICATION</scope>
</reference>
<dbReference type="GO" id="GO:0005615">
    <property type="term" value="C:extracellular space"/>
    <property type="evidence" value="ECO:0007669"/>
    <property type="project" value="TreeGrafter"/>
</dbReference>
<evidence type="ECO:0000256" key="8">
    <source>
        <dbReference type="ARBA" id="ARBA00022833"/>
    </source>
</evidence>
<feature type="site" description="Transition state stabilizer" evidence="16">
    <location>
        <position position="449"/>
    </location>
</feature>
<feature type="binding site" evidence="15">
    <location>
        <position position="363"/>
    </location>
    <ligand>
        <name>Zn(2+)</name>
        <dbReference type="ChEBI" id="CHEBI:29105"/>
        <note>catalytic</note>
    </ligand>
</feature>
<dbReference type="GO" id="GO:0008270">
    <property type="term" value="F:zinc ion binding"/>
    <property type="evidence" value="ECO:0007669"/>
    <property type="project" value="InterPro"/>
</dbReference>
<keyword evidence="4" id="KW-0963">Cytoplasm</keyword>
<dbReference type="Pfam" id="PF17900">
    <property type="entry name" value="Peptidase_M1_N"/>
    <property type="match status" value="1"/>
</dbReference>
<evidence type="ECO:0000256" key="6">
    <source>
        <dbReference type="ARBA" id="ARBA00022723"/>
    </source>
</evidence>
<evidence type="ECO:0000256" key="16">
    <source>
        <dbReference type="PIRSR" id="PIRSR634016-4"/>
    </source>
</evidence>